<dbReference type="Pfam" id="PF05222">
    <property type="entry name" value="AlaDh_PNT_N"/>
    <property type="match status" value="1"/>
</dbReference>
<dbReference type="RefSeq" id="WP_090258131.1">
    <property type="nucleotide sequence ID" value="NZ_FOIR01000001.1"/>
</dbReference>
<gene>
    <name evidence="7" type="ORF">SAMN05216290_1770</name>
</gene>
<dbReference type="SUPFAM" id="SSF52283">
    <property type="entry name" value="Formate/glycerate dehydrogenase catalytic domain-like"/>
    <property type="match status" value="1"/>
</dbReference>
<evidence type="ECO:0000256" key="3">
    <source>
        <dbReference type="ARBA" id="ARBA00023002"/>
    </source>
</evidence>
<evidence type="ECO:0000313" key="8">
    <source>
        <dbReference type="Proteomes" id="UP000199437"/>
    </source>
</evidence>
<keyword evidence="8" id="KW-1185">Reference proteome</keyword>
<dbReference type="InterPro" id="IPR008141">
    <property type="entry name" value="Ala_DH"/>
</dbReference>
<evidence type="ECO:0000259" key="5">
    <source>
        <dbReference type="SMART" id="SM01002"/>
    </source>
</evidence>
<comment type="similarity">
    <text evidence="1">Belongs to the AlaDH/PNT family.</text>
</comment>
<sequence length="408" mass="43793">MVEKGKSGFAELAKEGSLYPQEKLMKVKSGNRSLKISIPSEVSYQENRVGLTPSAVGILVANGHEVQVEQGAGKYAFFDDTEYSENGAQIVYSKKEAFEADLIVKVEPPTFEEIELMKPGTNVFSAIQLGNASTEYFEQLNKRKITALGYEMLEDKAGGLPIVNAMSELAGSLVIPIAAEYMSSANGGKGIILGGITGVPPTRVIVLGAGTVGEYAARAALGLGAEVRIFDNEVYKLRRIKHKLGNQAFTSVIDSATLEQSLRSADVVIGALRAEKGRARCVVSEEMVANMKPGSVIIDVSIDQGGCIATSETTTHAKPTFRAYDVIHYCVPNIASRAARTATTALSNILTPVLLKVADAGGIDQTIYQYKWFGSGIYAYRGTTTNLGISKKYNLPYKDLGLLMAARL</sequence>
<dbReference type="Proteomes" id="UP000199437">
    <property type="component" value="Unassembled WGS sequence"/>
</dbReference>
<feature type="domain" description="Alanine dehydrogenase/pyridine nucleotide transhydrogenase NAD(H)-binding" evidence="5">
    <location>
        <begin position="182"/>
        <end position="330"/>
    </location>
</feature>
<dbReference type="Gene3D" id="3.40.50.720">
    <property type="entry name" value="NAD(P)-binding Rossmann-like Domain"/>
    <property type="match status" value="2"/>
</dbReference>
<feature type="domain" description="Alanine dehydrogenase/pyridine nucleotide transhydrogenase N-terminal" evidence="6">
    <location>
        <begin position="37"/>
        <end position="170"/>
    </location>
</feature>
<dbReference type="PANTHER" id="PTHR42795">
    <property type="entry name" value="ALANINE DEHYDROGENASE"/>
    <property type="match status" value="1"/>
</dbReference>
<name>A0A1I0P6Q2_9BACT</name>
<evidence type="ECO:0000256" key="1">
    <source>
        <dbReference type="ARBA" id="ARBA00005689"/>
    </source>
</evidence>
<dbReference type="Pfam" id="PF01262">
    <property type="entry name" value="AlaDh_PNT_C"/>
    <property type="match status" value="1"/>
</dbReference>
<organism evidence="7 8">
    <name type="scientific">Roseivirga pacifica</name>
    <dbReference type="NCBI Taxonomy" id="1267423"/>
    <lineage>
        <taxon>Bacteria</taxon>
        <taxon>Pseudomonadati</taxon>
        <taxon>Bacteroidota</taxon>
        <taxon>Cytophagia</taxon>
        <taxon>Cytophagales</taxon>
        <taxon>Roseivirgaceae</taxon>
        <taxon>Roseivirga</taxon>
    </lineage>
</organism>
<dbReference type="EMBL" id="FOIR01000001">
    <property type="protein sequence ID" value="SEW10038.1"/>
    <property type="molecule type" value="Genomic_DNA"/>
</dbReference>
<dbReference type="SMART" id="SM01002">
    <property type="entry name" value="AlaDh_PNT_C"/>
    <property type="match status" value="1"/>
</dbReference>
<dbReference type="GO" id="GO:0042853">
    <property type="term" value="P:L-alanine catabolic process"/>
    <property type="evidence" value="ECO:0007669"/>
    <property type="project" value="InterPro"/>
</dbReference>
<keyword evidence="4" id="KW-0520">NAD</keyword>
<dbReference type="GO" id="GO:0000286">
    <property type="term" value="F:alanine dehydrogenase activity"/>
    <property type="evidence" value="ECO:0007669"/>
    <property type="project" value="UniProtKB-EC"/>
</dbReference>
<dbReference type="SUPFAM" id="SSF51735">
    <property type="entry name" value="NAD(P)-binding Rossmann-fold domains"/>
    <property type="match status" value="1"/>
</dbReference>
<dbReference type="CDD" id="cd05305">
    <property type="entry name" value="L-AlaDH"/>
    <property type="match status" value="1"/>
</dbReference>
<evidence type="ECO:0000259" key="6">
    <source>
        <dbReference type="SMART" id="SM01003"/>
    </source>
</evidence>
<dbReference type="AlphaFoldDB" id="A0A1I0P6Q2"/>
<keyword evidence="3" id="KW-0560">Oxidoreductase</keyword>
<dbReference type="OrthoDB" id="9804592at2"/>
<evidence type="ECO:0000256" key="2">
    <source>
        <dbReference type="ARBA" id="ARBA00012897"/>
    </source>
</evidence>
<evidence type="ECO:0000313" key="7">
    <source>
        <dbReference type="EMBL" id="SEW10038.1"/>
    </source>
</evidence>
<protein>
    <recommendedName>
        <fullName evidence="2">alanine dehydrogenase</fullName>
        <ecNumber evidence="2">1.4.1.1</ecNumber>
    </recommendedName>
</protein>
<evidence type="ECO:0000256" key="4">
    <source>
        <dbReference type="ARBA" id="ARBA00023027"/>
    </source>
</evidence>
<dbReference type="InterPro" id="IPR007698">
    <property type="entry name" value="AlaDH/PNT_NAD(H)-bd"/>
</dbReference>
<dbReference type="InterPro" id="IPR007886">
    <property type="entry name" value="AlaDH/PNT_N"/>
</dbReference>
<dbReference type="STRING" id="1267423.SAMN05216290_1770"/>
<dbReference type="InterPro" id="IPR008143">
    <property type="entry name" value="Ala_DH/PNT_CS2"/>
</dbReference>
<dbReference type="InterPro" id="IPR036291">
    <property type="entry name" value="NAD(P)-bd_dom_sf"/>
</dbReference>
<proteinExistence type="inferred from homology"/>
<reference evidence="8" key="1">
    <citation type="submission" date="2016-10" db="EMBL/GenBank/DDBJ databases">
        <authorList>
            <person name="Varghese N."/>
            <person name="Submissions S."/>
        </authorList>
    </citation>
    <scope>NUCLEOTIDE SEQUENCE [LARGE SCALE GENOMIC DNA]</scope>
    <source>
        <strain evidence="8">CGMCC 1.12402</strain>
    </source>
</reference>
<dbReference type="GeneID" id="99986490"/>
<dbReference type="EC" id="1.4.1.1" evidence="2"/>
<dbReference type="SMART" id="SM01003">
    <property type="entry name" value="AlaDh_PNT_N"/>
    <property type="match status" value="1"/>
</dbReference>
<accession>A0A1I0P6Q2</accession>
<dbReference type="PROSITE" id="PS00837">
    <property type="entry name" value="ALADH_PNT_2"/>
    <property type="match status" value="1"/>
</dbReference>
<dbReference type="GO" id="GO:0005886">
    <property type="term" value="C:plasma membrane"/>
    <property type="evidence" value="ECO:0007669"/>
    <property type="project" value="TreeGrafter"/>
</dbReference>
<dbReference type="PANTHER" id="PTHR42795:SF1">
    <property type="entry name" value="ALANINE DEHYDROGENASE"/>
    <property type="match status" value="1"/>
</dbReference>